<reference evidence="5" key="1">
    <citation type="submission" date="2022-11" db="UniProtKB">
        <authorList>
            <consortium name="WormBaseParasite"/>
        </authorList>
    </citation>
    <scope>IDENTIFICATION</scope>
</reference>
<name>A0A915P9F1_9BILA</name>
<sequence>LFEGKHIPINGIQLNKNDLFDFIIDIFDISNENNKIYNYSITFNGEYLGAYISVNEIPISTITHVLINGSIGLYLPTNIANNNKIKTKINRYKLKQLQNKGNILCLLAHVPQSQNISEKTEFEINLLNDANEFNEKIGNTVLQLKFIFDPEIYKKQLNLTKELKNLLIMNSYIHNEGKWGENETYLNPIGLTGIYFSIRINVTENYFNITINQAAAKILYKHRLPVWATEWIMARDIDQIQFGEENEKCKRLLSSFKYPLNIIHVPDNNYLRDGSLIFIEGIIINKTISISFLHQALEWHEFIGQTIFQLNITKENATVGSYSNKQWLPPNCDKISQNKTFDNKCWHKHEFPNLNEGEEFNLNILVRTAKYIWRYKIGGNWYFYEHQMPAQDVQYITVRGLKQNPKYNYIIKLDKLY</sequence>
<dbReference type="InterPro" id="IPR013320">
    <property type="entry name" value="ConA-like_dom_sf"/>
</dbReference>
<dbReference type="GO" id="GO:0030246">
    <property type="term" value="F:carbohydrate binding"/>
    <property type="evidence" value="ECO:0007669"/>
    <property type="project" value="UniProtKB-UniRule"/>
</dbReference>
<feature type="domain" description="Galectin" evidence="3">
    <location>
        <begin position="263"/>
        <end position="416"/>
    </location>
</feature>
<proteinExistence type="predicted"/>
<dbReference type="PROSITE" id="PS51304">
    <property type="entry name" value="GALECTIN"/>
    <property type="match status" value="2"/>
</dbReference>
<dbReference type="Pfam" id="PF00337">
    <property type="entry name" value="Gal-bind_lectin"/>
    <property type="match status" value="2"/>
</dbReference>
<evidence type="ECO:0000313" key="5">
    <source>
        <dbReference type="WBParaSite" id="scf7180000423544.g11256"/>
    </source>
</evidence>
<dbReference type="WBParaSite" id="scf7180000423544.g11256">
    <property type="protein sequence ID" value="scf7180000423544.g11256"/>
    <property type="gene ID" value="scf7180000423544.g11256"/>
</dbReference>
<evidence type="ECO:0000256" key="2">
    <source>
        <dbReference type="RuleBase" id="RU102079"/>
    </source>
</evidence>
<feature type="domain" description="Galectin" evidence="3">
    <location>
        <begin position="90"/>
        <end position="243"/>
    </location>
</feature>
<dbReference type="SUPFAM" id="SSF49899">
    <property type="entry name" value="Concanavalin A-like lectins/glucanases"/>
    <property type="match status" value="1"/>
</dbReference>
<accession>A0A915P9F1</accession>
<dbReference type="Proteomes" id="UP000887560">
    <property type="component" value="Unplaced"/>
</dbReference>
<keyword evidence="1 2" id="KW-0430">Lectin</keyword>
<protein>
    <recommendedName>
        <fullName evidence="2">Galectin</fullName>
    </recommendedName>
</protein>
<dbReference type="InterPro" id="IPR001079">
    <property type="entry name" value="Galectin_CRD"/>
</dbReference>
<dbReference type="AlphaFoldDB" id="A0A915P9F1"/>
<evidence type="ECO:0000256" key="1">
    <source>
        <dbReference type="ARBA" id="ARBA00022734"/>
    </source>
</evidence>
<organism evidence="4 5">
    <name type="scientific">Meloidogyne floridensis</name>
    <dbReference type="NCBI Taxonomy" id="298350"/>
    <lineage>
        <taxon>Eukaryota</taxon>
        <taxon>Metazoa</taxon>
        <taxon>Ecdysozoa</taxon>
        <taxon>Nematoda</taxon>
        <taxon>Chromadorea</taxon>
        <taxon>Rhabditida</taxon>
        <taxon>Tylenchina</taxon>
        <taxon>Tylenchomorpha</taxon>
        <taxon>Tylenchoidea</taxon>
        <taxon>Meloidogynidae</taxon>
        <taxon>Meloidogyninae</taxon>
        <taxon>Meloidogyne</taxon>
    </lineage>
</organism>
<evidence type="ECO:0000259" key="3">
    <source>
        <dbReference type="PROSITE" id="PS51304"/>
    </source>
</evidence>
<dbReference type="Gene3D" id="2.60.120.200">
    <property type="match status" value="2"/>
</dbReference>
<evidence type="ECO:0000313" key="4">
    <source>
        <dbReference type="Proteomes" id="UP000887560"/>
    </source>
</evidence>
<keyword evidence="4" id="KW-1185">Reference proteome</keyword>